<dbReference type="Proteomes" id="UP001626628">
    <property type="component" value="Chromosome"/>
</dbReference>
<organism evidence="6 7">
    <name type="scientific">Streptomyces sirii</name>
    <dbReference type="NCBI Taxonomy" id="3127701"/>
    <lineage>
        <taxon>Bacteria</taxon>
        <taxon>Bacillati</taxon>
        <taxon>Actinomycetota</taxon>
        <taxon>Actinomycetes</taxon>
        <taxon>Kitasatosporales</taxon>
        <taxon>Streptomycetaceae</taxon>
        <taxon>Streptomyces</taxon>
    </lineage>
</organism>
<dbReference type="Pfam" id="PF00977">
    <property type="entry name" value="His_biosynth"/>
    <property type="match status" value="1"/>
</dbReference>
<evidence type="ECO:0000313" key="7">
    <source>
        <dbReference type="Proteomes" id="UP001626628"/>
    </source>
</evidence>
<dbReference type="InterPro" id="IPR006062">
    <property type="entry name" value="His_biosynth"/>
</dbReference>
<sequence length="80" mass="7824">MVTDVSREGSLTSPNSELISDVCGRTAAAVLAAGGIATLDDLRAVAALAPNGVDGALVGRALYTGAFSLSQALAFVASSA</sequence>
<accession>A0ABZ2QXD6</accession>
<evidence type="ECO:0000256" key="1">
    <source>
        <dbReference type="ARBA" id="ARBA00009667"/>
    </source>
</evidence>
<comment type="pathway">
    <text evidence="4">Amino-acid biosynthesis.</text>
</comment>
<protein>
    <submittedName>
        <fullName evidence="6">HisA/HisF-related TIM barrel protein</fullName>
    </submittedName>
</protein>
<dbReference type="SUPFAM" id="SSF51366">
    <property type="entry name" value="Ribulose-phoshate binding barrel"/>
    <property type="match status" value="1"/>
</dbReference>
<evidence type="ECO:0000256" key="4">
    <source>
        <dbReference type="ARBA" id="ARBA00029440"/>
    </source>
</evidence>
<evidence type="ECO:0000313" key="6">
    <source>
        <dbReference type="EMBL" id="WXK81194.1"/>
    </source>
</evidence>
<dbReference type="InterPro" id="IPR011060">
    <property type="entry name" value="RibuloseP-bd_barrel"/>
</dbReference>
<keyword evidence="7" id="KW-1185">Reference proteome</keyword>
<proteinExistence type="inferred from homology"/>
<dbReference type="EMBL" id="CP147982">
    <property type="protein sequence ID" value="WXK81194.1"/>
    <property type="molecule type" value="Genomic_DNA"/>
</dbReference>
<dbReference type="InterPro" id="IPR044524">
    <property type="entry name" value="Isoase_HisA-like"/>
</dbReference>
<dbReference type="PANTHER" id="PTHR43090:SF2">
    <property type="entry name" value="1-(5-PHOSPHORIBOSYL)-5-[(5-PHOSPHORIBOSYLAMINO)METHYLIDENEAMINO] IMIDAZOLE-4-CARBOXAMIDE ISOMERASE"/>
    <property type="match status" value="1"/>
</dbReference>
<keyword evidence="2 5" id="KW-0028">Amino-acid biosynthesis</keyword>
<evidence type="ECO:0000256" key="2">
    <source>
        <dbReference type="ARBA" id="ARBA00022605"/>
    </source>
</evidence>
<reference evidence="6 7" key="1">
    <citation type="submission" date="2024-03" db="EMBL/GenBank/DDBJ databases">
        <title>The complete genome of Streptomyces sirii sp.nov.</title>
        <authorList>
            <person name="Zakalyukina Y.V."/>
            <person name="Belik A.R."/>
            <person name="Biryukov M.V."/>
            <person name="Baturina O.A."/>
            <person name="Kabilov M.R."/>
        </authorList>
    </citation>
    <scope>NUCLEOTIDE SEQUENCE [LARGE SCALE GENOMIC DNA]</scope>
    <source>
        <strain evidence="6 7">BP-8</strain>
    </source>
</reference>
<gene>
    <name evidence="6" type="ORF">WAB15_37165</name>
</gene>
<dbReference type="PANTHER" id="PTHR43090">
    <property type="entry name" value="1-(5-PHOSPHORIBOSYL)-5-[(5-PHOSPHORIBOSYLAMINO)METHYLIDENEAMINO] IMIDAZOLE-4-CARBOXAMIDE ISOMERASE"/>
    <property type="match status" value="1"/>
</dbReference>
<dbReference type="RefSeq" id="WP_407289010.1">
    <property type="nucleotide sequence ID" value="NZ_CP147982.1"/>
</dbReference>
<evidence type="ECO:0000256" key="3">
    <source>
        <dbReference type="ARBA" id="ARBA00023102"/>
    </source>
</evidence>
<comment type="similarity">
    <text evidence="1 5">Belongs to the HisA/HisF family.</text>
</comment>
<keyword evidence="3 5" id="KW-0368">Histidine biosynthesis</keyword>
<name>A0ABZ2QXD6_9ACTN</name>
<evidence type="ECO:0000256" key="5">
    <source>
        <dbReference type="RuleBase" id="RU003657"/>
    </source>
</evidence>
<dbReference type="InterPro" id="IPR013785">
    <property type="entry name" value="Aldolase_TIM"/>
</dbReference>
<dbReference type="Gene3D" id="3.20.20.70">
    <property type="entry name" value="Aldolase class I"/>
    <property type="match status" value="1"/>
</dbReference>